<evidence type="ECO:0000313" key="2">
    <source>
        <dbReference type="Proteomes" id="UP001234297"/>
    </source>
</evidence>
<accession>A0ACC2LZC3</accession>
<gene>
    <name evidence="1" type="ORF">MRB53_012703</name>
</gene>
<dbReference type="Proteomes" id="UP001234297">
    <property type="component" value="Chromosome 3"/>
</dbReference>
<sequence>MRRNVNFGGHKWKDLSRKVQSSEEVHRFSLKPSPLWKVYMAETMASSQKEDLNTHVPSSPPDIGNTQNDVQQETFEENGMEELMTNVRRKRPCPSKSKRDVRNGKFDENLERLVNVLEQESKHDFGTFLPPKASLVINNDHPWPAPGTFNKNTFRHHPHQNSGINV</sequence>
<dbReference type="EMBL" id="CM056811">
    <property type="protein sequence ID" value="KAJ8638436.1"/>
    <property type="molecule type" value="Genomic_DNA"/>
</dbReference>
<proteinExistence type="predicted"/>
<name>A0ACC2LZC3_PERAE</name>
<keyword evidence="2" id="KW-1185">Reference proteome</keyword>
<organism evidence="1 2">
    <name type="scientific">Persea americana</name>
    <name type="common">Avocado</name>
    <dbReference type="NCBI Taxonomy" id="3435"/>
    <lineage>
        <taxon>Eukaryota</taxon>
        <taxon>Viridiplantae</taxon>
        <taxon>Streptophyta</taxon>
        <taxon>Embryophyta</taxon>
        <taxon>Tracheophyta</taxon>
        <taxon>Spermatophyta</taxon>
        <taxon>Magnoliopsida</taxon>
        <taxon>Magnoliidae</taxon>
        <taxon>Laurales</taxon>
        <taxon>Lauraceae</taxon>
        <taxon>Persea</taxon>
    </lineage>
</organism>
<protein>
    <submittedName>
        <fullName evidence="1">Uncharacterized protein</fullName>
    </submittedName>
</protein>
<evidence type="ECO:0000313" key="1">
    <source>
        <dbReference type="EMBL" id="KAJ8638436.1"/>
    </source>
</evidence>
<comment type="caution">
    <text evidence="1">The sequence shown here is derived from an EMBL/GenBank/DDBJ whole genome shotgun (WGS) entry which is preliminary data.</text>
</comment>
<reference evidence="1 2" key="1">
    <citation type="journal article" date="2022" name="Hortic Res">
        <title>A haplotype resolved chromosomal level avocado genome allows analysis of novel avocado genes.</title>
        <authorList>
            <person name="Nath O."/>
            <person name="Fletcher S.J."/>
            <person name="Hayward A."/>
            <person name="Shaw L.M."/>
            <person name="Masouleh A.K."/>
            <person name="Furtado A."/>
            <person name="Henry R.J."/>
            <person name="Mitter N."/>
        </authorList>
    </citation>
    <scope>NUCLEOTIDE SEQUENCE [LARGE SCALE GENOMIC DNA]</scope>
    <source>
        <strain evidence="2">cv. Hass</strain>
    </source>
</reference>